<dbReference type="Pfam" id="PF20130">
    <property type="entry name" value="DUF6520"/>
    <property type="match status" value="1"/>
</dbReference>
<dbReference type="AlphaFoldDB" id="A0A1H9MWF6"/>
<feature type="signal peptide" evidence="1">
    <location>
        <begin position="1"/>
        <end position="27"/>
    </location>
</feature>
<protein>
    <submittedName>
        <fullName evidence="2">Uncharacterized protein</fullName>
    </submittedName>
</protein>
<accession>A0A1H9MWF6</accession>
<dbReference type="InterPro" id="IPR045391">
    <property type="entry name" value="DUF6520"/>
</dbReference>
<gene>
    <name evidence="2" type="ORF">SAMN05444355_10927</name>
</gene>
<organism evidence="2 3">
    <name type="scientific">Flavobacterium frigoris</name>
    <dbReference type="NCBI Taxonomy" id="229204"/>
    <lineage>
        <taxon>Bacteria</taxon>
        <taxon>Pseudomonadati</taxon>
        <taxon>Bacteroidota</taxon>
        <taxon>Flavobacteriia</taxon>
        <taxon>Flavobacteriales</taxon>
        <taxon>Flavobacteriaceae</taxon>
        <taxon>Flavobacterium</taxon>
    </lineage>
</organism>
<dbReference type="RefSeq" id="WP_074723772.1">
    <property type="nucleotide sequence ID" value="NZ_CBCRVS010000009.1"/>
</dbReference>
<keyword evidence="3" id="KW-1185">Reference proteome</keyword>
<feature type="chain" id="PRO_5010293014" evidence="1">
    <location>
        <begin position="28"/>
        <end position="93"/>
    </location>
</feature>
<dbReference type="OrthoDB" id="1361477at2"/>
<sequence>MKANFIKQVIPVAVFALAVAGAFTTNAMNVRSKTVATVQGYVKLNPQGTSCEQRDMCSTINNGNICTVGLVPGATPLFAKNSANQCTVTVYRP</sequence>
<dbReference type="Proteomes" id="UP000183658">
    <property type="component" value="Unassembled WGS sequence"/>
</dbReference>
<dbReference type="EMBL" id="FOFZ01000009">
    <property type="protein sequence ID" value="SER27433.1"/>
    <property type="molecule type" value="Genomic_DNA"/>
</dbReference>
<name>A0A1H9MWF6_FLAFI</name>
<evidence type="ECO:0000313" key="3">
    <source>
        <dbReference type="Proteomes" id="UP000183658"/>
    </source>
</evidence>
<keyword evidence="1" id="KW-0732">Signal</keyword>
<reference evidence="3" key="1">
    <citation type="submission" date="2016-10" db="EMBL/GenBank/DDBJ databases">
        <authorList>
            <person name="Varghese N."/>
            <person name="Submissions S."/>
        </authorList>
    </citation>
    <scope>NUCLEOTIDE SEQUENCE [LARGE SCALE GENOMIC DNA]</scope>
    <source>
        <strain evidence="3">DSM 15719</strain>
    </source>
</reference>
<evidence type="ECO:0000256" key="1">
    <source>
        <dbReference type="SAM" id="SignalP"/>
    </source>
</evidence>
<evidence type="ECO:0000313" key="2">
    <source>
        <dbReference type="EMBL" id="SER27433.1"/>
    </source>
</evidence>
<proteinExistence type="predicted"/>